<dbReference type="InterPro" id="IPR051258">
    <property type="entry name" value="Diverse_Substrate_Transporter"/>
</dbReference>
<proteinExistence type="predicted"/>
<name>A0A7S4A4E6_9STRA</name>
<dbReference type="SUPFAM" id="SSF103481">
    <property type="entry name" value="Multidrug resistance efflux transporter EmrE"/>
    <property type="match status" value="2"/>
</dbReference>
<feature type="domain" description="EamA" evidence="9">
    <location>
        <begin position="332"/>
        <end position="408"/>
    </location>
</feature>
<evidence type="ECO:0000256" key="4">
    <source>
        <dbReference type="ARBA" id="ARBA00022989"/>
    </source>
</evidence>
<organism evidence="10">
    <name type="scientific">Pelagomonas calceolata</name>
    <dbReference type="NCBI Taxonomy" id="35677"/>
    <lineage>
        <taxon>Eukaryota</taxon>
        <taxon>Sar</taxon>
        <taxon>Stramenopiles</taxon>
        <taxon>Ochrophyta</taxon>
        <taxon>Pelagophyceae</taxon>
        <taxon>Pelagomonadales</taxon>
        <taxon>Pelagomonadaceae</taxon>
        <taxon>Pelagomonas</taxon>
    </lineage>
</organism>
<keyword evidence="5 7" id="KW-0472">Membrane</keyword>
<evidence type="ECO:0000313" key="12">
    <source>
        <dbReference type="Proteomes" id="UP000789595"/>
    </source>
</evidence>
<dbReference type="Pfam" id="PF00892">
    <property type="entry name" value="EamA"/>
    <property type="match status" value="2"/>
</dbReference>
<evidence type="ECO:0000256" key="3">
    <source>
        <dbReference type="ARBA" id="ARBA00022692"/>
    </source>
</evidence>
<dbReference type="OrthoDB" id="2017960at2759"/>
<gene>
    <name evidence="10" type="ORF">PCAL00307_LOCUS18743</name>
    <name evidence="11" type="ORF">PECAL_5P28990</name>
</gene>
<evidence type="ECO:0000256" key="2">
    <source>
        <dbReference type="ARBA" id="ARBA00022475"/>
    </source>
</evidence>
<dbReference type="PANTHER" id="PTHR42920">
    <property type="entry name" value="OS03G0707200 PROTEIN-RELATED"/>
    <property type="match status" value="1"/>
</dbReference>
<evidence type="ECO:0000256" key="1">
    <source>
        <dbReference type="ARBA" id="ARBA00004651"/>
    </source>
</evidence>
<dbReference type="GO" id="GO:0005886">
    <property type="term" value="C:plasma membrane"/>
    <property type="evidence" value="ECO:0007669"/>
    <property type="project" value="UniProtKB-SubCell"/>
</dbReference>
<feature type="transmembrane region" description="Helical" evidence="7">
    <location>
        <begin position="227"/>
        <end position="247"/>
    </location>
</feature>
<keyword evidence="8" id="KW-0732">Signal</keyword>
<evidence type="ECO:0000313" key="10">
    <source>
        <dbReference type="EMBL" id="CAE0703296.1"/>
    </source>
</evidence>
<evidence type="ECO:0000313" key="11">
    <source>
        <dbReference type="EMBL" id="CAH0378384.1"/>
    </source>
</evidence>
<feature type="transmembrane region" description="Helical" evidence="7">
    <location>
        <begin position="194"/>
        <end position="215"/>
    </location>
</feature>
<evidence type="ECO:0000259" key="9">
    <source>
        <dbReference type="Pfam" id="PF00892"/>
    </source>
</evidence>
<evidence type="ECO:0000256" key="7">
    <source>
        <dbReference type="SAM" id="Phobius"/>
    </source>
</evidence>
<protein>
    <recommendedName>
        <fullName evidence="9">EamA domain-containing protein</fullName>
    </recommendedName>
</protein>
<sequence>MAHMQWRLRTALLCGVLGVKCCFSLTTPVAGRGASRSSKRAAAASEPPATPLPTGATAESRSILPILPAEGGKTETGLLSAEIPLANLLARAPRQLQTYWARNWARLAILGCALTYGTNFAAVKQLDHSLPPSLSASLRFGLASMAALTVLWDVRDWDWESDELRSLQKVSMEVGAANAMGYVSQSVGLQDVDASLSAFVCSLAVVVVPVLDAVVDRKRTTARTWQAAVLAAAGVAMLSVNSMGHSVDGPHGAVHGLLFTLIQPLAFGYGFYRTEKALAAVPDDLDLTKASLACGAMQLLTVKAVADVWLLSDQWGAAADAFPDALALLAEPPAVFGAVVWTGLVTTFGTVLVETLALSEISAQESTVLFSTEPLWGAGFASLALGERLDEYSAAGGVMIVMACLLASGGFDGDDGGGEELVPASR</sequence>
<reference evidence="10" key="1">
    <citation type="submission" date="2021-01" db="EMBL/GenBank/DDBJ databases">
        <authorList>
            <person name="Corre E."/>
            <person name="Pelletier E."/>
            <person name="Niang G."/>
            <person name="Scheremetjew M."/>
            <person name="Finn R."/>
            <person name="Kale V."/>
            <person name="Holt S."/>
            <person name="Cochrane G."/>
            <person name="Meng A."/>
            <person name="Brown T."/>
            <person name="Cohen L."/>
        </authorList>
    </citation>
    <scope>NUCLEOTIDE SEQUENCE</scope>
    <source>
        <strain evidence="10">CCMP1756</strain>
    </source>
</reference>
<keyword evidence="2" id="KW-1003">Cell membrane</keyword>
<feature type="chain" id="PRO_5036212312" description="EamA domain-containing protein" evidence="8">
    <location>
        <begin position="19"/>
        <end position="426"/>
    </location>
</feature>
<dbReference type="EMBL" id="CAKKNE010000005">
    <property type="protein sequence ID" value="CAH0378384.1"/>
    <property type="molecule type" value="Genomic_DNA"/>
</dbReference>
<evidence type="ECO:0000256" key="6">
    <source>
        <dbReference type="SAM" id="MobiDB-lite"/>
    </source>
</evidence>
<dbReference type="Proteomes" id="UP000789595">
    <property type="component" value="Unassembled WGS sequence"/>
</dbReference>
<keyword evidence="3 7" id="KW-0812">Transmembrane</keyword>
<evidence type="ECO:0000256" key="5">
    <source>
        <dbReference type="ARBA" id="ARBA00023136"/>
    </source>
</evidence>
<dbReference type="AlphaFoldDB" id="A0A7S4A4E6"/>
<dbReference type="PANTHER" id="PTHR42920:SF5">
    <property type="entry name" value="EAMA DOMAIN-CONTAINING PROTEIN"/>
    <property type="match status" value="1"/>
</dbReference>
<feature type="signal peptide" evidence="8">
    <location>
        <begin position="1"/>
        <end position="18"/>
    </location>
</feature>
<dbReference type="InterPro" id="IPR000620">
    <property type="entry name" value="EamA_dom"/>
</dbReference>
<keyword evidence="4 7" id="KW-1133">Transmembrane helix</keyword>
<evidence type="ECO:0000256" key="8">
    <source>
        <dbReference type="SAM" id="SignalP"/>
    </source>
</evidence>
<feature type="transmembrane region" description="Helical" evidence="7">
    <location>
        <begin position="253"/>
        <end position="272"/>
    </location>
</feature>
<keyword evidence="12" id="KW-1185">Reference proteome</keyword>
<feature type="region of interest" description="Disordered" evidence="6">
    <location>
        <begin position="30"/>
        <end position="57"/>
    </location>
</feature>
<comment type="subcellular location">
    <subcellularLocation>
        <location evidence="1">Cell membrane</location>
        <topology evidence="1">Multi-pass membrane protein</topology>
    </subcellularLocation>
</comment>
<feature type="domain" description="EamA" evidence="9">
    <location>
        <begin position="104"/>
        <end position="239"/>
    </location>
</feature>
<reference evidence="11" key="2">
    <citation type="submission" date="2021-11" db="EMBL/GenBank/DDBJ databases">
        <authorList>
            <consortium name="Genoscope - CEA"/>
            <person name="William W."/>
        </authorList>
    </citation>
    <scope>NUCLEOTIDE SEQUENCE</scope>
</reference>
<dbReference type="EMBL" id="HBIW01021732">
    <property type="protein sequence ID" value="CAE0703296.1"/>
    <property type="molecule type" value="Transcribed_RNA"/>
</dbReference>
<accession>A0A7S4A4E6</accession>
<feature type="transmembrane region" description="Helical" evidence="7">
    <location>
        <begin position="104"/>
        <end position="122"/>
    </location>
</feature>
<dbReference type="InterPro" id="IPR037185">
    <property type="entry name" value="EmrE-like"/>
</dbReference>